<name>A0A2S8FQA9_9BACT</name>
<dbReference type="RefSeq" id="WP_105330096.1">
    <property type="nucleotide sequence ID" value="NZ_PUHY01000010.1"/>
</dbReference>
<evidence type="ECO:0000256" key="1">
    <source>
        <dbReference type="SAM" id="SignalP"/>
    </source>
</evidence>
<evidence type="ECO:0000313" key="3">
    <source>
        <dbReference type="Proteomes" id="UP000238322"/>
    </source>
</evidence>
<sequence>MRLFFSCVILLIVSSAMPKFVFAEDAPNGRMAKIAILLQTEVPKDESLNYSLPQPSKNCYASLPYQLAVELHERAPKLTNRKIVDPICKLVSYNRVDGERRIWHLCQLASWLAREGEQTLAEKALRDAVDVLAIEKQKPDYSLDAPICGVSNSEGDKIAMAMLAIGSSDDDIMRAITVGGPPLWNHPAGTLARMAASQGRHSLINDLVDREVTTDRHALTWVAVAGGYLTAQDNPRAVDAIENALDEVKQFSQEELAESYPKWTAHMALLFCNIGEKDLALRMVRIAEQAPEPASMALQLANVYRVMGFDSEADKWLEVYNQRPQPLYASMLHPGRSVEKQREIEKNYSLVRTSLAGGKFLEAITFAERIPPNASERFTSIQAIAKALLATKTETSRQLAREILVRNAEHVAKLDQLKEEGGSFLELEVRNYISRLAEVGEFEMIDQVMMPHLTPYNQQCAKWENRRFYDHLSADEQIERYVTSQEKPSSQAYTLRCLMLETDDQEKIQKLQATLNRLPSFPEAVIINLNLDYAKSQHRQGDVEGSRPKFEEVLTDTLAISDVAVRLRQLDRFMTTALLYGHIDLARPAAERLVDDLWEVHEQEVADLKAIERVTFAENAKLLLEALNEEG</sequence>
<organism evidence="2 3">
    <name type="scientific">Blastopirellula marina</name>
    <dbReference type="NCBI Taxonomy" id="124"/>
    <lineage>
        <taxon>Bacteria</taxon>
        <taxon>Pseudomonadati</taxon>
        <taxon>Planctomycetota</taxon>
        <taxon>Planctomycetia</taxon>
        <taxon>Pirellulales</taxon>
        <taxon>Pirellulaceae</taxon>
        <taxon>Blastopirellula</taxon>
    </lineage>
</organism>
<proteinExistence type="predicted"/>
<feature type="chain" id="PRO_5015412254" evidence="1">
    <location>
        <begin position="24"/>
        <end position="631"/>
    </location>
</feature>
<evidence type="ECO:0000313" key="2">
    <source>
        <dbReference type="EMBL" id="PQO34365.1"/>
    </source>
</evidence>
<reference evidence="2 3" key="1">
    <citation type="submission" date="2018-02" db="EMBL/GenBank/DDBJ databases">
        <title>Comparative genomes isolates from brazilian mangrove.</title>
        <authorList>
            <person name="Araujo J.E."/>
            <person name="Taketani R.G."/>
            <person name="Silva M.C.P."/>
            <person name="Loureco M.V."/>
            <person name="Andreote F.D."/>
        </authorList>
    </citation>
    <scope>NUCLEOTIDE SEQUENCE [LARGE SCALE GENOMIC DNA]</scope>
    <source>
        <strain evidence="2 3">Hex-1 MGV</strain>
    </source>
</reference>
<keyword evidence="1" id="KW-0732">Signal</keyword>
<dbReference type="Gene3D" id="1.25.40.10">
    <property type="entry name" value="Tetratricopeptide repeat domain"/>
    <property type="match status" value="1"/>
</dbReference>
<protein>
    <submittedName>
        <fullName evidence="2">Uncharacterized protein</fullName>
    </submittedName>
</protein>
<dbReference type="InterPro" id="IPR011990">
    <property type="entry name" value="TPR-like_helical_dom_sf"/>
</dbReference>
<dbReference type="EMBL" id="PUHY01000010">
    <property type="protein sequence ID" value="PQO34365.1"/>
    <property type="molecule type" value="Genomic_DNA"/>
</dbReference>
<gene>
    <name evidence="2" type="ORF">C5Y83_12610</name>
</gene>
<dbReference type="AlphaFoldDB" id="A0A2S8FQA9"/>
<accession>A0A2S8FQA9</accession>
<feature type="signal peptide" evidence="1">
    <location>
        <begin position="1"/>
        <end position="23"/>
    </location>
</feature>
<comment type="caution">
    <text evidence="2">The sequence shown here is derived from an EMBL/GenBank/DDBJ whole genome shotgun (WGS) entry which is preliminary data.</text>
</comment>
<dbReference type="Proteomes" id="UP000238322">
    <property type="component" value="Unassembled WGS sequence"/>
</dbReference>